<name>A0A7N0V3Q2_KALFE</name>
<dbReference type="Proteomes" id="UP000594263">
    <property type="component" value="Unplaced"/>
</dbReference>
<dbReference type="EnsemblPlants" id="Kaladp0098s0036.1.v1.1">
    <property type="protein sequence ID" value="Kaladp0098s0036.1.v1.1"/>
    <property type="gene ID" value="Kaladp0098s0036.v1.1"/>
</dbReference>
<feature type="region of interest" description="Disordered" evidence="1">
    <location>
        <begin position="1"/>
        <end position="23"/>
    </location>
</feature>
<proteinExistence type="predicted"/>
<keyword evidence="3" id="KW-1185">Reference proteome</keyword>
<accession>A0A7N0V3Q2</accession>
<evidence type="ECO:0000313" key="3">
    <source>
        <dbReference type="Proteomes" id="UP000594263"/>
    </source>
</evidence>
<dbReference type="AlphaFoldDB" id="A0A7N0V3Q2"/>
<protein>
    <submittedName>
        <fullName evidence="2">Uncharacterized protein</fullName>
    </submittedName>
</protein>
<sequence length="74" mass="8321">MRPGSNLEVSEDERNGRLSLKQKAINASNGFRNSLSRCTRGRRHSRVMSVSIIDEHDAEELKAVESLQQALILD</sequence>
<reference evidence="2" key="1">
    <citation type="submission" date="2021-01" db="UniProtKB">
        <authorList>
            <consortium name="EnsemblPlants"/>
        </authorList>
    </citation>
    <scope>IDENTIFICATION</scope>
</reference>
<organism evidence="2 3">
    <name type="scientific">Kalanchoe fedtschenkoi</name>
    <name type="common">Lavender scallops</name>
    <name type="synonym">South American air plant</name>
    <dbReference type="NCBI Taxonomy" id="63787"/>
    <lineage>
        <taxon>Eukaryota</taxon>
        <taxon>Viridiplantae</taxon>
        <taxon>Streptophyta</taxon>
        <taxon>Embryophyta</taxon>
        <taxon>Tracheophyta</taxon>
        <taxon>Spermatophyta</taxon>
        <taxon>Magnoliopsida</taxon>
        <taxon>eudicotyledons</taxon>
        <taxon>Gunneridae</taxon>
        <taxon>Pentapetalae</taxon>
        <taxon>Saxifragales</taxon>
        <taxon>Crassulaceae</taxon>
        <taxon>Kalanchoe</taxon>
    </lineage>
</organism>
<evidence type="ECO:0000313" key="2">
    <source>
        <dbReference type="EnsemblPlants" id="Kaladp0098s0036.1.v1.1"/>
    </source>
</evidence>
<dbReference type="Gramene" id="Kaladp0098s0036.1.v1.1">
    <property type="protein sequence ID" value="Kaladp0098s0036.1.v1.1"/>
    <property type="gene ID" value="Kaladp0098s0036.v1.1"/>
</dbReference>
<evidence type="ECO:0000256" key="1">
    <source>
        <dbReference type="SAM" id="MobiDB-lite"/>
    </source>
</evidence>